<evidence type="ECO:0000259" key="4">
    <source>
        <dbReference type="Pfam" id="PF00370"/>
    </source>
</evidence>
<dbReference type="InterPro" id="IPR050406">
    <property type="entry name" value="FGGY_Carb_Kinase"/>
</dbReference>
<keyword evidence="7" id="KW-1185">Reference proteome</keyword>
<dbReference type="InterPro" id="IPR018485">
    <property type="entry name" value="FGGY_C"/>
</dbReference>
<feature type="domain" description="Carbohydrate kinase FGGY C-terminal" evidence="5">
    <location>
        <begin position="273"/>
        <end position="470"/>
    </location>
</feature>
<reference evidence="6 7" key="1">
    <citation type="submission" date="2019-09" db="EMBL/GenBank/DDBJ databases">
        <authorList>
            <person name="Depoorter E."/>
        </authorList>
    </citation>
    <scope>NUCLEOTIDE SEQUENCE [LARGE SCALE GENOMIC DNA]</scope>
    <source>
        <strain evidence="6">LMG 30113</strain>
    </source>
</reference>
<evidence type="ECO:0000313" key="6">
    <source>
        <dbReference type="EMBL" id="VWB66552.1"/>
    </source>
</evidence>
<dbReference type="GO" id="GO:0016301">
    <property type="term" value="F:kinase activity"/>
    <property type="evidence" value="ECO:0007669"/>
    <property type="project" value="UniProtKB-KW"/>
</dbReference>
<evidence type="ECO:0000256" key="2">
    <source>
        <dbReference type="ARBA" id="ARBA00022679"/>
    </source>
</evidence>
<evidence type="ECO:0000256" key="3">
    <source>
        <dbReference type="ARBA" id="ARBA00022777"/>
    </source>
</evidence>
<dbReference type="Proteomes" id="UP000494330">
    <property type="component" value="Unassembled WGS sequence"/>
</dbReference>
<evidence type="ECO:0000256" key="1">
    <source>
        <dbReference type="ARBA" id="ARBA00009156"/>
    </source>
</evidence>
<organism evidence="6 7">
    <name type="scientific">Burkholderia paludis</name>
    <dbReference type="NCBI Taxonomy" id="1506587"/>
    <lineage>
        <taxon>Bacteria</taxon>
        <taxon>Pseudomonadati</taxon>
        <taxon>Pseudomonadota</taxon>
        <taxon>Betaproteobacteria</taxon>
        <taxon>Burkholderiales</taxon>
        <taxon>Burkholderiaceae</taxon>
        <taxon>Burkholderia</taxon>
        <taxon>Burkholderia cepacia complex</taxon>
    </lineage>
</organism>
<dbReference type="AlphaFoldDB" id="A0A6J5DJ64"/>
<comment type="similarity">
    <text evidence="1">Belongs to the FGGY kinase family.</text>
</comment>
<evidence type="ECO:0000313" key="7">
    <source>
        <dbReference type="Proteomes" id="UP000494330"/>
    </source>
</evidence>
<proteinExistence type="inferred from homology"/>
<dbReference type="Gene3D" id="3.30.420.40">
    <property type="match status" value="2"/>
</dbReference>
<dbReference type="CDD" id="cd07805">
    <property type="entry name" value="ASKHA_NBD_FGGY_CvXK-like"/>
    <property type="match status" value="1"/>
</dbReference>
<dbReference type="SUPFAM" id="SSF53067">
    <property type="entry name" value="Actin-like ATPase domain"/>
    <property type="match status" value="2"/>
</dbReference>
<keyword evidence="2" id="KW-0808">Transferase</keyword>
<dbReference type="InterPro" id="IPR043129">
    <property type="entry name" value="ATPase_NBD"/>
</dbReference>
<dbReference type="RefSeq" id="WP_034198666.1">
    <property type="nucleotide sequence ID" value="NZ_CABVQD010000008.1"/>
</dbReference>
<feature type="domain" description="Carbohydrate kinase FGGY N-terminal" evidence="4">
    <location>
        <begin position="6"/>
        <end position="262"/>
    </location>
</feature>
<dbReference type="EMBL" id="CABVQD010000008">
    <property type="protein sequence ID" value="VWB66552.1"/>
    <property type="molecule type" value="Genomic_DNA"/>
</dbReference>
<dbReference type="Pfam" id="PF00370">
    <property type="entry name" value="FGGY_N"/>
    <property type="match status" value="1"/>
</dbReference>
<dbReference type="PANTHER" id="PTHR43095">
    <property type="entry name" value="SUGAR KINASE"/>
    <property type="match status" value="1"/>
</dbReference>
<dbReference type="Pfam" id="PF02782">
    <property type="entry name" value="FGGY_C"/>
    <property type="match status" value="1"/>
</dbReference>
<keyword evidence="3 6" id="KW-0418">Kinase</keyword>
<accession>A0A6J5DJ64</accession>
<sequence>MKKHRYVLSVDLGTSGPKAVLVSESGRVAGAGRAHVNTLAVGDRGAEQAPAEIWAAVKDAIRAAVVGANVDVGEIVAMICSSQYSSIVPVDANGQALANMILWADGRGTKASLAAEYRAARKLDRPWQLANWVRLHGLAPLVAGVSLNHMRYFRFACPEIYERTHCFLEPMDYLGMKLSGRMCTTQGSTLMSLMVDNRRLAAGEYHPTLLRYAHIDREKLPELVPTTTVLGRLLPDVAAELGLSTSTQVVVGLSDTAAGAMGGLAFTGEHAGICMGTTGVMVTHTESMKTSIRDSLFTMPSPDERKYLAIAENGMSGVTLDRFLRNIVFPNDAFAEFRERRPDELYAALDAVLENVDAGAGGLIFLPWLGGTMAPKANSDMRGGFINMNGQTTRSHMARAVLEGLAFNLRWVRGPLEDFVGRRFTHFNFYGGGANSAFMAQTLADIMGSPIQQMESPQYVNSIGAAMLAFERIGEMELDDFCKNMSINAQFEPTKALKGGYDDMFGAFESAFNATRRLYRNIRKENGYEAHH</sequence>
<evidence type="ECO:0000259" key="5">
    <source>
        <dbReference type="Pfam" id="PF02782"/>
    </source>
</evidence>
<dbReference type="GO" id="GO:0005975">
    <property type="term" value="P:carbohydrate metabolic process"/>
    <property type="evidence" value="ECO:0007669"/>
    <property type="project" value="InterPro"/>
</dbReference>
<dbReference type="InterPro" id="IPR018484">
    <property type="entry name" value="FGGY_N"/>
</dbReference>
<dbReference type="InterPro" id="IPR000577">
    <property type="entry name" value="Carb_kinase_FGGY"/>
</dbReference>
<gene>
    <name evidence="6" type="ORF">BPA30113_02977</name>
</gene>
<protein>
    <submittedName>
        <fullName evidence="6">Carbohydrate kinase</fullName>
    </submittedName>
</protein>
<name>A0A6J5DJ64_9BURK</name>
<dbReference type="PIRSF" id="PIRSF000538">
    <property type="entry name" value="GlpK"/>
    <property type="match status" value="1"/>
</dbReference>